<dbReference type="InterPro" id="IPR012337">
    <property type="entry name" value="RNaseH-like_sf"/>
</dbReference>
<dbReference type="SUPFAM" id="SSF53098">
    <property type="entry name" value="Ribonuclease H-like"/>
    <property type="match status" value="1"/>
</dbReference>
<name>A0A4S8M7W2_DENBC</name>
<dbReference type="GO" id="GO:0004523">
    <property type="term" value="F:RNA-DNA hybrid ribonuclease activity"/>
    <property type="evidence" value="ECO:0007669"/>
    <property type="project" value="InterPro"/>
</dbReference>
<keyword evidence="3" id="KW-1185">Reference proteome</keyword>
<dbReference type="PROSITE" id="PS50879">
    <property type="entry name" value="RNASE_H_1"/>
    <property type="match status" value="1"/>
</dbReference>
<dbReference type="InterPro" id="IPR002156">
    <property type="entry name" value="RNaseH_domain"/>
</dbReference>
<dbReference type="Gene3D" id="3.30.420.10">
    <property type="entry name" value="Ribonuclease H-like superfamily/Ribonuclease H"/>
    <property type="match status" value="1"/>
</dbReference>
<dbReference type="AlphaFoldDB" id="A0A4S8M7W2"/>
<proteinExistence type="predicted"/>
<evidence type="ECO:0000259" key="1">
    <source>
        <dbReference type="PROSITE" id="PS50879"/>
    </source>
</evidence>
<organism evidence="2 3">
    <name type="scientific">Dendrothele bispora (strain CBS 962.96)</name>
    <dbReference type="NCBI Taxonomy" id="1314807"/>
    <lineage>
        <taxon>Eukaryota</taxon>
        <taxon>Fungi</taxon>
        <taxon>Dikarya</taxon>
        <taxon>Basidiomycota</taxon>
        <taxon>Agaricomycotina</taxon>
        <taxon>Agaricomycetes</taxon>
        <taxon>Agaricomycetidae</taxon>
        <taxon>Agaricales</taxon>
        <taxon>Agaricales incertae sedis</taxon>
        <taxon>Dendrothele</taxon>
    </lineage>
</organism>
<gene>
    <name evidence="2" type="ORF">K435DRAFT_856675</name>
</gene>
<dbReference type="OrthoDB" id="3230070at2759"/>
<protein>
    <recommendedName>
        <fullName evidence="1">RNase H type-1 domain-containing protein</fullName>
    </recommendedName>
</protein>
<sequence>MSTFLGRKFFSVAALGISKITINNHSMSMQSTRYGDRLKIRASHSIIDLNVERKSCKEKIKEAHESDITEIFLSSEHLVIYTDGSLISSRAGIGLVGYRKHKEVFACSVPTRIRTPVTDINLTETKALYQAACRAAAFTLANPTIKHWHFFSDSNSAIRSVLSSGPMNAYHKISQFLDGNPEATVEISWVPTRSVLGIKRADRLAKAAALKSSKN</sequence>
<reference evidence="2 3" key="1">
    <citation type="journal article" date="2019" name="Nat. Ecol. Evol.">
        <title>Megaphylogeny resolves global patterns of mushroom evolution.</title>
        <authorList>
            <person name="Varga T."/>
            <person name="Krizsan K."/>
            <person name="Foldi C."/>
            <person name="Dima B."/>
            <person name="Sanchez-Garcia M."/>
            <person name="Sanchez-Ramirez S."/>
            <person name="Szollosi G.J."/>
            <person name="Szarkandi J.G."/>
            <person name="Papp V."/>
            <person name="Albert L."/>
            <person name="Andreopoulos W."/>
            <person name="Angelini C."/>
            <person name="Antonin V."/>
            <person name="Barry K.W."/>
            <person name="Bougher N.L."/>
            <person name="Buchanan P."/>
            <person name="Buyck B."/>
            <person name="Bense V."/>
            <person name="Catcheside P."/>
            <person name="Chovatia M."/>
            <person name="Cooper J."/>
            <person name="Damon W."/>
            <person name="Desjardin D."/>
            <person name="Finy P."/>
            <person name="Geml J."/>
            <person name="Haridas S."/>
            <person name="Hughes K."/>
            <person name="Justo A."/>
            <person name="Karasinski D."/>
            <person name="Kautmanova I."/>
            <person name="Kiss B."/>
            <person name="Kocsube S."/>
            <person name="Kotiranta H."/>
            <person name="LaButti K.M."/>
            <person name="Lechner B.E."/>
            <person name="Liimatainen K."/>
            <person name="Lipzen A."/>
            <person name="Lukacs Z."/>
            <person name="Mihaltcheva S."/>
            <person name="Morgado L.N."/>
            <person name="Niskanen T."/>
            <person name="Noordeloos M.E."/>
            <person name="Ohm R.A."/>
            <person name="Ortiz-Santana B."/>
            <person name="Ovrebo C."/>
            <person name="Racz N."/>
            <person name="Riley R."/>
            <person name="Savchenko A."/>
            <person name="Shiryaev A."/>
            <person name="Soop K."/>
            <person name="Spirin V."/>
            <person name="Szebenyi C."/>
            <person name="Tomsovsky M."/>
            <person name="Tulloss R.E."/>
            <person name="Uehling J."/>
            <person name="Grigoriev I.V."/>
            <person name="Vagvolgyi C."/>
            <person name="Papp T."/>
            <person name="Martin F.M."/>
            <person name="Miettinen O."/>
            <person name="Hibbett D.S."/>
            <person name="Nagy L.G."/>
        </authorList>
    </citation>
    <scope>NUCLEOTIDE SEQUENCE [LARGE SCALE GENOMIC DNA]</scope>
    <source>
        <strain evidence="2 3">CBS 962.96</strain>
    </source>
</reference>
<feature type="domain" description="RNase H type-1" evidence="1">
    <location>
        <begin position="74"/>
        <end position="210"/>
    </location>
</feature>
<dbReference type="InterPro" id="IPR036397">
    <property type="entry name" value="RNaseH_sf"/>
</dbReference>
<accession>A0A4S8M7W2</accession>
<dbReference type="GO" id="GO:0003676">
    <property type="term" value="F:nucleic acid binding"/>
    <property type="evidence" value="ECO:0007669"/>
    <property type="project" value="InterPro"/>
</dbReference>
<dbReference type="Proteomes" id="UP000297245">
    <property type="component" value="Unassembled WGS sequence"/>
</dbReference>
<dbReference type="EMBL" id="ML179136">
    <property type="protein sequence ID" value="THU98437.1"/>
    <property type="molecule type" value="Genomic_DNA"/>
</dbReference>
<evidence type="ECO:0000313" key="3">
    <source>
        <dbReference type="Proteomes" id="UP000297245"/>
    </source>
</evidence>
<evidence type="ECO:0000313" key="2">
    <source>
        <dbReference type="EMBL" id="THU98437.1"/>
    </source>
</evidence>